<dbReference type="STRING" id="35128.B8C434"/>
<gene>
    <name evidence="2" type="ORF">THAPSDRAFT_6359</name>
</gene>
<reference evidence="2 3" key="2">
    <citation type="journal article" date="2008" name="Nature">
        <title>The Phaeodactylum genome reveals the evolutionary history of diatom genomes.</title>
        <authorList>
            <person name="Bowler C."/>
            <person name="Allen A.E."/>
            <person name="Badger J.H."/>
            <person name="Grimwood J."/>
            <person name="Jabbari K."/>
            <person name="Kuo A."/>
            <person name="Maheswari U."/>
            <person name="Martens C."/>
            <person name="Maumus F."/>
            <person name="Otillar R.P."/>
            <person name="Rayko E."/>
            <person name="Salamov A."/>
            <person name="Vandepoele K."/>
            <person name="Beszteri B."/>
            <person name="Gruber A."/>
            <person name="Heijde M."/>
            <person name="Katinka M."/>
            <person name="Mock T."/>
            <person name="Valentin K."/>
            <person name="Verret F."/>
            <person name="Berges J.A."/>
            <person name="Brownlee C."/>
            <person name="Cadoret J.P."/>
            <person name="Chiovitti A."/>
            <person name="Choi C.J."/>
            <person name="Coesel S."/>
            <person name="De Martino A."/>
            <person name="Detter J.C."/>
            <person name="Durkin C."/>
            <person name="Falciatore A."/>
            <person name="Fournet J."/>
            <person name="Haruta M."/>
            <person name="Huysman M.J."/>
            <person name="Jenkins B.D."/>
            <person name="Jiroutova K."/>
            <person name="Jorgensen R.E."/>
            <person name="Joubert Y."/>
            <person name="Kaplan A."/>
            <person name="Kroger N."/>
            <person name="Kroth P.G."/>
            <person name="La Roche J."/>
            <person name="Lindquist E."/>
            <person name="Lommer M."/>
            <person name="Martin-Jezequel V."/>
            <person name="Lopez P.J."/>
            <person name="Lucas S."/>
            <person name="Mangogna M."/>
            <person name="McGinnis K."/>
            <person name="Medlin L.K."/>
            <person name="Montsant A."/>
            <person name="Oudot-Le Secq M.P."/>
            <person name="Napoli C."/>
            <person name="Obornik M."/>
            <person name="Parker M.S."/>
            <person name="Petit J.L."/>
            <person name="Porcel B.M."/>
            <person name="Poulsen N."/>
            <person name="Robison M."/>
            <person name="Rychlewski L."/>
            <person name="Rynearson T.A."/>
            <person name="Schmutz J."/>
            <person name="Shapiro H."/>
            <person name="Siaut M."/>
            <person name="Stanley M."/>
            <person name="Sussman M.R."/>
            <person name="Taylor A.R."/>
            <person name="Vardi A."/>
            <person name="von Dassow P."/>
            <person name="Vyverman W."/>
            <person name="Willis A."/>
            <person name="Wyrwicz L.S."/>
            <person name="Rokhsar D.S."/>
            <person name="Weissenbach J."/>
            <person name="Armbrust E.V."/>
            <person name="Green B.R."/>
            <person name="Van de Peer Y."/>
            <person name="Grigoriev I.V."/>
        </authorList>
    </citation>
    <scope>NUCLEOTIDE SEQUENCE [LARGE SCALE GENOMIC DNA]</scope>
    <source>
        <strain evidence="2 3">CCMP1335</strain>
    </source>
</reference>
<dbReference type="Proteomes" id="UP000001449">
    <property type="component" value="Chromosome 6"/>
</dbReference>
<dbReference type="GeneID" id="7453285"/>
<dbReference type="RefSeq" id="XP_002291540.1">
    <property type="nucleotide sequence ID" value="XM_002291504.1"/>
</dbReference>
<dbReference type="HOGENOM" id="CLU_689834_0_0_1"/>
<feature type="domain" description="Dynein regulatory complex subunit 7 MORN" evidence="1">
    <location>
        <begin position="137"/>
        <end position="338"/>
    </location>
</feature>
<accession>B8C434</accession>
<dbReference type="Pfam" id="PF24667">
    <property type="entry name" value="MORN_DRC7"/>
    <property type="match status" value="1"/>
</dbReference>
<name>B8C434_THAPS</name>
<evidence type="ECO:0000313" key="3">
    <source>
        <dbReference type="Proteomes" id="UP000001449"/>
    </source>
</evidence>
<dbReference type="AlphaFoldDB" id="B8C434"/>
<dbReference type="eggNOG" id="ENOG502QRNZ">
    <property type="taxonomic scope" value="Eukaryota"/>
</dbReference>
<dbReference type="InterPro" id="IPR056291">
    <property type="entry name" value="MORN_DRC7"/>
</dbReference>
<dbReference type="PANTHER" id="PTHR35249:SF2">
    <property type="entry name" value="DYNEIN REGULATORY COMPLEX SUBUNIT 7"/>
    <property type="match status" value="1"/>
</dbReference>
<proteinExistence type="predicted"/>
<evidence type="ECO:0000259" key="1">
    <source>
        <dbReference type="Pfam" id="PF24667"/>
    </source>
</evidence>
<dbReference type="PANTHER" id="PTHR35249">
    <property type="entry name" value="DYNEIN REGULATORY COMPLEX SUBUNIT 7"/>
    <property type="match status" value="1"/>
</dbReference>
<organism evidence="2 3">
    <name type="scientific">Thalassiosira pseudonana</name>
    <name type="common">Marine diatom</name>
    <name type="synonym">Cyclotella nana</name>
    <dbReference type="NCBI Taxonomy" id="35128"/>
    <lineage>
        <taxon>Eukaryota</taxon>
        <taxon>Sar</taxon>
        <taxon>Stramenopiles</taxon>
        <taxon>Ochrophyta</taxon>
        <taxon>Bacillariophyta</taxon>
        <taxon>Coscinodiscophyceae</taxon>
        <taxon>Thalassiosirophycidae</taxon>
        <taxon>Thalassiosirales</taxon>
        <taxon>Thalassiosiraceae</taxon>
        <taxon>Thalassiosira</taxon>
    </lineage>
</organism>
<keyword evidence="3" id="KW-1185">Reference proteome</keyword>
<dbReference type="PaxDb" id="35128-Thaps6359"/>
<reference evidence="2 3" key="1">
    <citation type="journal article" date="2004" name="Science">
        <title>The genome of the diatom Thalassiosira pseudonana: ecology, evolution, and metabolism.</title>
        <authorList>
            <person name="Armbrust E.V."/>
            <person name="Berges J.A."/>
            <person name="Bowler C."/>
            <person name="Green B.R."/>
            <person name="Martinez D."/>
            <person name="Putnam N.H."/>
            <person name="Zhou S."/>
            <person name="Allen A.E."/>
            <person name="Apt K.E."/>
            <person name="Bechner M."/>
            <person name="Brzezinski M.A."/>
            <person name="Chaal B.K."/>
            <person name="Chiovitti A."/>
            <person name="Davis A.K."/>
            <person name="Demarest M.S."/>
            <person name="Detter J.C."/>
            <person name="Glavina T."/>
            <person name="Goodstein D."/>
            <person name="Hadi M.Z."/>
            <person name="Hellsten U."/>
            <person name="Hildebrand M."/>
            <person name="Jenkins B.D."/>
            <person name="Jurka J."/>
            <person name="Kapitonov V.V."/>
            <person name="Kroger N."/>
            <person name="Lau W.W."/>
            <person name="Lane T.W."/>
            <person name="Larimer F.W."/>
            <person name="Lippmeier J.C."/>
            <person name="Lucas S."/>
            <person name="Medina M."/>
            <person name="Montsant A."/>
            <person name="Obornik M."/>
            <person name="Parker M.S."/>
            <person name="Palenik B."/>
            <person name="Pazour G.J."/>
            <person name="Richardson P.M."/>
            <person name="Rynearson T.A."/>
            <person name="Saito M.A."/>
            <person name="Schwartz D.C."/>
            <person name="Thamatrakoln K."/>
            <person name="Valentin K."/>
            <person name="Vardi A."/>
            <person name="Wilkerson F.P."/>
            <person name="Rokhsar D.S."/>
        </authorList>
    </citation>
    <scope>NUCLEOTIDE SEQUENCE [LARGE SCALE GENOMIC DNA]</scope>
    <source>
        <strain evidence="2 3">CCMP1335</strain>
    </source>
</reference>
<dbReference type="InParanoid" id="B8C434"/>
<protein>
    <recommendedName>
        <fullName evidence="1">Dynein regulatory complex subunit 7 MORN domain-containing protein</fullName>
    </recommendedName>
</protein>
<dbReference type="InterPro" id="IPR033551">
    <property type="entry name" value="DRC7/lobo"/>
</dbReference>
<dbReference type="KEGG" id="tps:THAPSDRAFT_6359"/>
<sequence>MKYLVEQREVSSNLWGLEMIISDGTYSKLNTADVGVHCWVFVKPGRRELVGGPCFVEPSTGILYPFNAPYTDIYAMWNDKNYWVNVDDDASIVKESAHDLTNSDRWRQVFPTDSEAPYSWVDKLKIPRDQFLLQYPPNGRRCILLDQAKVELFGDNVDPQGVVARIIQYEDSARTNVLECTELFSSKRNDHLLRRTRKPMFMMHHEFFSPMNEFSISERKDTAGVQRSINFYQKTRVDGLLKRVEDVGNSITEIFHARSDGLVRRIVYIKELTKDEKKPKHSEVITLGIGNGVAVLTRIDEHFEKPNDETSMEEAVAVRSFRLEEKKIVVTSQSDHQALDRHVIHLKEDIVRPDSQFNELIALENSSIRAVKKIQDELVEMCESNYRQETKPSSAPSVEH</sequence>
<dbReference type="EMBL" id="CM000643">
    <property type="protein sequence ID" value="EED91647.1"/>
    <property type="molecule type" value="Genomic_DNA"/>
</dbReference>
<evidence type="ECO:0000313" key="2">
    <source>
        <dbReference type="EMBL" id="EED91647.1"/>
    </source>
</evidence>